<sequence>MEKLTLQQREITGKKVKNLKKEGLTPAVVYNSKGDSKNVSMSSSDADWLYRNTTSTSILDTEFDKDTFKSLVKEFSINPVTEEINHVSLFEIDEKVAMVFTIPFRLVGISPAVKNNLGVLINVLDSIDVKCQLAKLQPDIEIDISNLTHPGQSINVNDIKLPEGMTLINDDQASAAIVTITEAQKIEEVEPVVAEGEEEVVEGEEGAEGTEESATE</sequence>
<gene>
    <name evidence="5" type="primary">rplY</name>
    <name evidence="5" type="synonym">ctc</name>
    <name evidence="9" type="ORF">A2400_02520</name>
</gene>
<comment type="subunit">
    <text evidence="5">Part of the 50S ribosomal subunit; part of the 5S rRNA/L5/L18/L25 subcomplex. Contacts the 5S rRNA. Binds to the 5S rRNA independently of L5 and L18.</text>
</comment>
<evidence type="ECO:0000256" key="6">
    <source>
        <dbReference type="SAM" id="MobiDB-lite"/>
    </source>
</evidence>
<proteinExistence type="inferred from homology"/>
<evidence type="ECO:0000313" key="10">
    <source>
        <dbReference type="Proteomes" id="UP000177434"/>
    </source>
</evidence>
<keyword evidence="1 5" id="KW-0699">rRNA-binding</keyword>
<dbReference type="InterPro" id="IPR037121">
    <property type="entry name" value="Ribosomal_bL25_C"/>
</dbReference>
<dbReference type="AlphaFoldDB" id="A0A1F4UG51"/>
<dbReference type="GO" id="GO:0006412">
    <property type="term" value="P:translation"/>
    <property type="evidence" value="ECO:0007669"/>
    <property type="project" value="UniProtKB-UniRule"/>
</dbReference>
<dbReference type="InterPro" id="IPR029751">
    <property type="entry name" value="Ribosomal_L25_dom"/>
</dbReference>
<dbReference type="PANTHER" id="PTHR33284">
    <property type="entry name" value="RIBOSOMAL PROTEIN L25/GLN-TRNA SYNTHETASE, ANTI-CODON-BINDING DOMAIN-CONTAINING PROTEIN"/>
    <property type="match status" value="1"/>
</dbReference>
<evidence type="ECO:0000256" key="4">
    <source>
        <dbReference type="ARBA" id="ARBA00023274"/>
    </source>
</evidence>
<dbReference type="InterPro" id="IPR020930">
    <property type="entry name" value="Ribosomal_uL5_bac-type"/>
</dbReference>
<dbReference type="InterPro" id="IPR020056">
    <property type="entry name" value="Rbsml_bL25/Gln-tRNA_synth_N"/>
</dbReference>
<dbReference type="InterPro" id="IPR011035">
    <property type="entry name" value="Ribosomal_bL25/Gln-tRNA_synth"/>
</dbReference>
<keyword evidence="2 5" id="KW-0694">RNA-binding</keyword>
<organism evidence="9 10">
    <name type="scientific">candidate division WS6 bacterium RIFOXYB1_FULL_33_14</name>
    <dbReference type="NCBI Taxonomy" id="1817896"/>
    <lineage>
        <taxon>Bacteria</taxon>
        <taxon>Candidatus Dojkabacteria</taxon>
    </lineage>
</organism>
<dbReference type="GO" id="GO:0003735">
    <property type="term" value="F:structural constituent of ribosome"/>
    <property type="evidence" value="ECO:0007669"/>
    <property type="project" value="InterPro"/>
</dbReference>
<protein>
    <recommendedName>
        <fullName evidence="5">Large ribosomal subunit protein bL25</fullName>
    </recommendedName>
    <alternativeName>
        <fullName evidence="5">General stress protein CTC</fullName>
    </alternativeName>
</protein>
<evidence type="ECO:0000256" key="1">
    <source>
        <dbReference type="ARBA" id="ARBA00022730"/>
    </source>
</evidence>
<feature type="domain" description="Large ribosomal subunit protein bL25 L25" evidence="7">
    <location>
        <begin position="4"/>
        <end position="89"/>
    </location>
</feature>
<feature type="compositionally biased region" description="Acidic residues" evidence="6">
    <location>
        <begin position="195"/>
        <end position="216"/>
    </location>
</feature>
<feature type="domain" description="Large ribosomal subunit protein bL25 beta" evidence="8">
    <location>
        <begin position="100"/>
        <end position="183"/>
    </location>
</feature>
<dbReference type="CDD" id="cd00495">
    <property type="entry name" value="Ribosomal_L25_TL5_CTC"/>
    <property type="match status" value="1"/>
</dbReference>
<reference evidence="9 10" key="1">
    <citation type="journal article" date="2016" name="Nat. Commun.">
        <title>Thousands of microbial genomes shed light on interconnected biogeochemical processes in an aquifer system.</title>
        <authorList>
            <person name="Anantharaman K."/>
            <person name="Brown C.T."/>
            <person name="Hug L.A."/>
            <person name="Sharon I."/>
            <person name="Castelle C.J."/>
            <person name="Probst A.J."/>
            <person name="Thomas B.C."/>
            <person name="Singh A."/>
            <person name="Wilkins M.J."/>
            <person name="Karaoz U."/>
            <person name="Brodie E.L."/>
            <person name="Williams K.H."/>
            <person name="Hubbard S.S."/>
            <person name="Banfield J.F."/>
        </authorList>
    </citation>
    <scope>NUCLEOTIDE SEQUENCE [LARGE SCALE GENOMIC DNA]</scope>
</reference>
<keyword evidence="4 5" id="KW-0687">Ribonucleoprotein</keyword>
<name>A0A1F4UG51_9BACT</name>
<evidence type="ECO:0000256" key="3">
    <source>
        <dbReference type="ARBA" id="ARBA00022980"/>
    </source>
</evidence>
<dbReference type="HAMAP" id="MF_01334">
    <property type="entry name" value="Ribosomal_bL25_CTC"/>
    <property type="match status" value="1"/>
</dbReference>
<dbReference type="GO" id="GO:0008097">
    <property type="term" value="F:5S rRNA binding"/>
    <property type="evidence" value="ECO:0007669"/>
    <property type="project" value="InterPro"/>
</dbReference>
<dbReference type="GO" id="GO:0022625">
    <property type="term" value="C:cytosolic large ribosomal subunit"/>
    <property type="evidence" value="ECO:0007669"/>
    <property type="project" value="TreeGrafter"/>
</dbReference>
<evidence type="ECO:0000256" key="5">
    <source>
        <dbReference type="HAMAP-Rule" id="MF_01334"/>
    </source>
</evidence>
<dbReference type="SUPFAM" id="SSF50715">
    <property type="entry name" value="Ribosomal protein L25-like"/>
    <property type="match status" value="1"/>
</dbReference>
<dbReference type="Pfam" id="PF01386">
    <property type="entry name" value="Ribosomal_L25p"/>
    <property type="match status" value="1"/>
</dbReference>
<dbReference type="Proteomes" id="UP000177434">
    <property type="component" value="Unassembled WGS sequence"/>
</dbReference>
<evidence type="ECO:0000256" key="2">
    <source>
        <dbReference type="ARBA" id="ARBA00022884"/>
    </source>
</evidence>
<dbReference type="Gene3D" id="2.170.120.20">
    <property type="entry name" value="Ribosomal protein L25, beta domain"/>
    <property type="match status" value="1"/>
</dbReference>
<dbReference type="InterPro" id="IPR020057">
    <property type="entry name" value="Ribosomal_bL25_b-dom"/>
</dbReference>
<evidence type="ECO:0000259" key="7">
    <source>
        <dbReference type="Pfam" id="PF01386"/>
    </source>
</evidence>
<evidence type="ECO:0000313" key="9">
    <source>
        <dbReference type="EMBL" id="OGC43938.1"/>
    </source>
</evidence>
<dbReference type="PANTHER" id="PTHR33284:SF1">
    <property type="entry name" value="RIBOSOMAL PROTEIN L25_GLN-TRNA SYNTHETASE, ANTI-CODON-BINDING DOMAIN-CONTAINING PROTEIN"/>
    <property type="match status" value="1"/>
</dbReference>
<dbReference type="EMBL" id="MEUN01000102">
    <property type="protein sequence ID" value="OGC43938.1"/>
    <property type="molecule type" value="Genomic_DNA"/>
</dbReference>
<evidence type="ECO:0000259" key="8">
    <source>
        <dbReference type="Pfam" id="PF14693"/>
    </source>
</evidence>
<dbReference type="InterPro" id="IPR001021">
    <property type="entry name" value="Ribosomal_bL25_long"/>
</dbReference>
<dbReference type="Gene3D" id="2.40.240.10">
    <property type="entry name" value="Ribosomal Protein L25, Chain P"/>
    <property type="match status" value="1"/>
</dbReference>
<keyword evidence="3 5" id="KW-0689">Ribosomal protein</keyword>
<feature type="region of interest" description="Disordered" evidence="6">
    <location>
        <begin position="194"/>
        <end position="216"/>
    </location>
</feature>
<comment type="similarity">
    <text evidence="5">Belongs to the bacterial ribosomal protein bL25 family. CTC subfamily.</text>
</comment>
<dbReference type="Pfam" id="PF14693">
    <property type="entry name" value="Ribosomal_TL5_C"/>
    <property type="match status" value="1"/>
</dbReference>
<accession>A0A1F4UG51</accession>
<dbReference type="NCBIfam" id="TIGR00731">
    <property type="entry name" value="bL25_bact_ctc"/>
    <property type="match status" value="1"/>
</dbReference>
<comment type="caution">
    <text evidence="9">The sequence shown here is derived from an EMBL/GenBank/DDBJ whole genome shotgun (WGS) entry which is preliminary data.</text>
</comment>
<comment type="function">
    <text evidence="5">This is one of the proteins that binds to the 5S RNA in the ribosome where it forms part of the central protuberance.</text>
</comment>